<comment type="catalytic activity">
    <reaction evidence="1">
        <text>[E2 ubiquitin-conjugating enzyme]-S-ubiquitinyl-L-cysteine + [acceptor protein]-L-lysine = [E2 ubiquitin-conjugating enzyme]-L-cysteine + [acceptor protein]-N(6)-ubiquitinyl-L-lysine.</text>
        <dbReference type="EC" id="2.3.2.31"/>
    </reaction>
</comment>
<keyword evidence="5" id="KW-0808">Transferase</keyword>
<dbReference type="PROSITE" id="PS51873">
    <property type="entry name" value="TRIAD"/>
    <property type="match status" value="1"/>
</dbReference>
<proteinExistence type="predicted"/>
<evidence type="ECO:0000256" key="1">
    <source>
        <dbReference type="ARBA" id="ARBA00001798"/>
    </source>
</evidence>
<dbReference type="InterPro" id="IPR013083">
    <property type="entry name" value="Znf_RING/FYVE/PHD"/>
</dbReference>
<evidence type="ECO:0000256" key="7">
    <source>
        <dbReference type="ARBA" id="ARBA00022723"/>
    </source>
</evidence>
<evidence type="ECO:0000256" key="5">
    <source>
        <dbReference type="ARBA" id="ARBA00022679"/>
    </source>
</evidence>
<dbReference type="PROSITE" id="PS50089">
    <property type="entry name" value="ZF_RING_2"/>
    <property type="match status" value="1"/>
</dbReference>
<evidence type="ECO:0000256" key="12">
    <source>
        <dbReference type="ARBA" id="ARBA00022989"/>
    </source>
</evidence>
<keyword evidence="7" id="KW-0479">Metal-binding</keyword>
<sequence>MSFSFVSKKATKNQSIEMKSINTDSNKSSKNESHNKNPPNPPKNIPEPIIYITPKNNSVYTDSSPTSIIKNKNNFSSIITSEETKKNIHPTMTSPPAQKLLSISSSSSFSHLNTDKDDSESEREKLEYEILEDQNLISEKKELLKQQVIENLENTINKNSRKCAFCSSPIDPTDTSTVFLCKHISCYICIYNRLQEIISEDLPQLMTCNCKKIVYYYLFKGILESESLDLYVEMISKMSKLDYNLTSFCPYCRHKNTCKNNNTFHSCDKCNNEYCVKCGQSHISKTCFEYYNQEYKHELLAKIPKCTECKDLPLEIELSCECKLCIVCAKKMIIDFLYNISPIDDPKCKLHQLIIPRVYVYSAFGGEYGFIKEQEKAIDYMILTPKFICEICLNENNVNKSITLDCDHRFCHDCVKRYLNALIIDSSTVNNITCPKCEKKIPYDIIKSNSSPEVFDKYLNFTLMAYQPEKNERGDDVEEEVMKWCIKCNYGCLISIKDNRFKCPNCSSECCPKCNKKHYLTICEDLKLSMTQKEIKSLLGYSDNYFDNFMKNYSKCPNCKEAIEKMRGCNFMECKWPRCKEIYFCAICNKRLRKDQHYSHYKRSGPFGGTCNMTDHLPDD</sequence>
<comment type="caution">
    <text evidence="18">The sequence shown here is derived from an EMBL/GenBank/DDBJ whole genome shotgun (WGS) entry which is preliminary data.</text>
</comment>
<dbReference type="InterPro" id="IPR044066">
    <property type="entry name" value="TRIAD_supradom"/>
</dbReference>
<dbReference type="Pfam" id="PF00097">
    <property type="entry name" value="zf-C3HC4"/>
    <property type="match status" value="1"/>
</dbReference>
<evidence type="ECO:0000259" key="16">
    <source>
        <dbReference type="PROSITE" id="PS50089"/>
    </source>
</evidence>
<evidence type="ECO:0000256" key="2">
    <source>
        <dbReference type="ARBA" id="ARBA00004167"/>
    </source>
</evidence>
<evidence type="ECO:0000256" key="6">
    <source>
        <dbReference type="ARBA" id="ARBA00022692"/>
    </source>
</evidence>
<dbReference type="Gene3D" id="3.30.40.10">
    <property type="entry name" value="Zinc/RING finger domain, C3HC4 (zinc finger)"/>
    <property type="match status" value="1"/>
</dbReference>
<keyword evidence="8" id="KW-0677">Repeat</keyword>
<evidence type="ECO:0000256" key="13">
    <source>
        <dbReference type="ARBA" id="ARBA00023136"/>
    </source>
</evidence>
<dbReference type="GO" id="GO:0031090">
    <property type="term" value="C:organelle membrane"/>
    <property type="evidence" value="ECO:0007669"/>
    <property type="project" value="UniProtKB-ARBA"/>
</dbReference>
<feature type="domain" description="RING-type" evidence="16">
    <location>
        <begin position="389"/>
        <end position="438"/>
    </location>
</feature>
<keyword evidence="13" id="KW-0472">Membrane</keyword>
<dbReference type="OrthoDB" id="301105at2759"/>
<evidence type="ECO:0000256" key="9">
    <source>
        <dbReference type="ARBA" id="ARBA00022771"/>
    </source>
</evidence>
<dbReference type="GO" id="GO:0005737">
    <property type="term" value="C:cytoplasm"/>
    <property type="evidence" value="ECO:0007669"/>
    <property type="project" value="UniProtKB-ARBA"/>
</dbReference>
<dbReference type="InterPro" id="IPR031127">
    <property type="entry name" value="E3_UB_ligase_RBR"/>
</dbReference>
<protein>
    <recommendedName>
        <fullName evidence="4">RBR-type E3 ubiquitin transferase</fullName>
        <ecNumber evidence="4">2.3.2.31</ecNumber>
    </recommendedName>
</protein>
<dbReference type="FunFam" id="3.30.40.10:FF:000051">
    <property type="entry name" value="RBR-type E3 ubiquitin transferase"/>
    <property type="match status" value="1"/>
</dbReference>
<dbReference type="InterPro" id="IPR018957">
    <property type="entry name" value="Znf_C3HC4_RING-type"/>
</dbReference>
<dbReference type="EMBL" id="MPUH01000123">
    <property type="protein sequence ID" value="OMJ89554.1"/>
    <property type="molecule type" value="Genomic_DNA"/>
</dbReference>
<feature type="region of interest" description="Disordered" evidence="15">
    <location>
        <begin position="1"/>
        <end position="50"/>
    </location>
</feature>
<dbReference type="Proteomes" id="UP000187209">
    <property type="component" value="Unassembled WGS sequence"/>
</dbReference>
<accession>A0A1R2CKK8</accession>
<feature type="domain" description="RING-type" evidence="17">
    <location>
        <begin position="385"/>
        <end position="615"/>
    </location>
</feature>
<dbReference type="InterPro" id="IPR001841">
    <property type="entry name" value="Znf_RING"/>
</dbReference>
<evidence type="ECO:0000313" key="18">
    <source>
        <dbReference type="EMBL" id="OMJ89554.1"/>
    </source>
</evidence>
<gene>
    <name evidence="18" type="ORF">SteCoe_8254</name>
</gene>
<keyword evidence="11" id="KW-0862">Zinc</keyword>
<dbReference type="GO" id="GO:0016567">
    <property type="term" value="P:protein ubiquitination"/>
    <property type="evidence" value="ECO:0007669"/>
    <property type="project" value="InterPro"/>
</dbReference>
<evidence type="ECO:0000256" key="15">
    <source>
        <dbReference type="SAM" id="MobiDB-lite"/>
    </source>
</evidence>
<keyword evidence="9 14" id="KW-0863">Zinc-finger</keyword>
<evidence type="ECO:0000256" key="4">
    <source>
        <dbReference type="ARBA" id="ARBA00012251"/>
    </source>
</evidence>
<dbReference type="PROSITE" id="PS00518">
    <property type="entry name" value="ZF_RING_1"/>
    <property type="match status" value="1"/>
</dbReference>
<feature type="compositionally biased region" description="Polar residues" evidence="15">
    <location>
        <begin position="12"/>
        <end position="24"/>
    </location>
</feature>
<evidence type="ECO:0000256" key="14">
    <source>
        <dbReference type="PROSITE-ProRule" id="PRU00175"/>
    </source>
</evidence>
<comment type="subcellular location">
    <subcellularLocation>
        <location evidence="2">Membrane</location>
        <topology evidence="2">Single-pass membrane protein</topology>
    </subcellularLocation>
</comment>
<evidence type="ECO:0000256" key="8">
    <source>
        <dbReference type="ARBA" id="ARBA00022737"/>
    </source>
</evidence>
<evidence type="ECO:0000256" key="11">
    <source>
        <dbReference type="ARBA" id="ARBA00022833"/>
    </source>
</evidence>
<evidence type="ECO:0000313" key="19">
    <source>
        <dbReference type="Proteomes" id="UP000187209"/>
    </source>
</evidence>
<comment type="pathway">
    <text evidence="3">Protein modification; protein ubiquitination.</text>
</comment>
<keyword evidence="10" id="KW-0833">Ubl conjugation pathway</keyword>
<evidence type="ECO:0000259" key="17">
    <source>
        <dbReference type="PROSITE" id="PS51873"/>
    </source>
</evidence>
<name>A0A1R2CKK8_9CILI</name>
<dbReference type="AlphaFoldDB" id="A0A1R2CKK8"/>
<dbReference type="GO" id="GO:0008270">
    <property type="term" value="F:zinc ion binding"/>
    <property type="evidence" value="ECO:0007669"/>
    <property type="project" value="UniProtKB-KW"/>
</dbReference>
<dbReference type="SUPFAM" id="SSF57850">
    <property type="entry name" value="RING/U-box"/>
    <property type="match status" value="3"/>
</dbReference>
<evidence type="ECO:0000256" key="10">
    <source>
        <dbReference type="ARBA" id="ARBA00022786"/>
    </source>
</evidence>
<dbReference type="InterPro" id="IPR017907">
    <property type="entry name" value="Znf_RING_CS"/>
</dbReference>
<dbReference type="PANTHER" id="PTHR11685">
    <property type="entry name" value="RBR FAMILY RING FINGER AND IBR DOMAIN-CONTAINING"/>
    <property type="match status" value="1"/>
</dbReference>
<dbReference type="SMART" id="SM00184">
    <property type="entry name" value="RING"/>
    <property type="match status" value="2"/>
</dbReference>
<dbReference type="EC" id="2.3.2.31" evidence="4"/>
<dbReference type="Gene3D" id="1.20.120.1750">
    <property type="match status" value="1"/>
</dbReference>
<keyword evidence="6" id="KW-0812">Transmembrane</keyword>
<keyword evidence="19" id="KW-1185">Reference proteome</keyword>
<dbReference type="GO" id="GO:0061630">
    <property type="term" value="F:ubiquitin protein ligase activity"/>
    <property type="evidence" value="ECO:0007669"/>
    <property type="project" value="UniProtKB-EC"/>
</dbReference>
<organism evidence="18 19">
    <name type="scientific">Stentor coeruleus</name>
    <dbReference type="NCBI Taxonomy" id="5963"/>
    <lineage>
        <taxon>Eukaryota</taxon>
        <taxon>Sar</taxon>
        <taxon>Alveolata</taxon>
        <taxon>Ciliophora</taxon>
        <taxon>Postciliodesmatophora</taxon>
        <taxon>Heterotrichea</taxon>
        <taxon>Heterotrichida</taxon>
        <taxon>Stentoridae</taxon>
        <taxon>Stentor</taxon>
    </lineage>
</organism>
<keyword evidence="12" id="KW-1133">Transmembrane helix</keyword>
<evidence type="ECO:0000256" key="3">
    <source>
        <dbReference type="ARBA" id="ARBA00004906"/>
    </source>
</evidence>
<reference evidence="18 19" key="1">
    <citation type="submission" date="2016-11" db="EMBL/GenBank/DDBJ databases">
        <title>The macronuclear genome of Stentor coeruleus: a giant cell with tiny introns.</title>
        <authorList>
            <person name="Slabodnick M."/>
            <person name="Ruby J.G."/>
            <person name="Reiff S.B."/>
            <person name="Swart E.C."/>
            <person name="Gosai S."/>
            <person name="Prabakaran S."/>
            <person name="Witkowska E."/>
            <person name="Larue G.E."/>
            <person name="Fisher S."/>
            <person name="Freeman R.M."/>
            <person name="Gunawardena J."/>
            <person name="Chu W."/>
            <person name="Stover N.A."/>
            <person name="Gregory B.D."/>
            <person name="Nowacki M."/>
            <person name="Derisi J."/>
            <person name="Roy S.W."/>
            <person name="Marshall W.F."/>
            <person name="Sood P."/>
        </authorList>
    </citation>
    <scope>NUCLEOTIDE SEQUENCE [LARGE SCALE GENOMIC DNA]</scope>
    <source>
        <strain evidence="18">WM001</strain>
    </source>
</reference>